<proteinExistence type="predicted"/>
<name>A0A239AUW9_9ACTN</name>
<organism evidence="1 2">
    <name type="scientific">Actinoplanes regularis</name>
    <dbReference type="NCBI Taxonomy" id="52697"/>
    <lineage>
        <taxon>Bacteria</taxon>
        <taxon>Bacillati</taxon>
        <taxon>Actinomycetota</taxon>
        <taxon>Actinomycetes</taxon>
        <taxon>Micromonosporales</taxon>
        <taxon>Micromonosporaceae</taxon>
        <taxon>Actinoplanes</taxon>
    </lineage>
</organism>
<sequence>MSTLYPRLPANAAKERYIEIRDKGAVDLARLSDTSHLGQYFAATGGVRAAQDRLAWLRSQVVDLAARHGFPGRPLGRSVHEFDTTLARLLHADMNLVPAEAAVRPMWAFLAAVLLPDVTVWRFPQPPEDRLLATDITRHVFGRLWWRAELLRDDVRIDNPYHLLDVFPERNFDQILARRRSIGGSPELIRSLAKEWPKDWTGTNETEALRDVLKILMRRGAFQDLFGLPETLLRPEIARTILDVRHARTRAHADGVDEVSIGRYVRR</sequence>
<keyword evidence="2" id="KW-1185">Reference proteome</keyword>
<evidence type="ECO:0000313" key="2">
    <source>
        <dbReference type="Proteomes" id="UP000198415"/>
    </source>
</evidence>
<evidence type="ECO:0000313" key="1">
    <source>
        <dbReference type="EMBL" id="SNR99102.1"/>
    </source>
</evidence>
<protein>
    <submittedName>
        <fullName evidence="1">Uncharacterized protein</fullName>
    </submittedName>
</protein>
<gene>
    <name evidence="1" type="ORF">SAMN06264365_108123</name>
</gene>
<accession>A0A239AUW9</accession>
<dbReference type="Proteomes" id="UP000198415">
    <property type="component" value="Unassembled WGS sequence"/>
</dbReference>
<reference evidence="1 2" key="1">
    <citation type="submission" date="2017-06" db="EMBL/GenBank/DDBJ databases">
        <authorList>
            <person name="Kim H.J."/>
            <person name="Triplett B.A."/>
        </authorList>
    </citation>
    <scope>NUCLEOTIDE SEQUENCE [LARGE SCALE GENOMIC DNA]</scope>
    <source>
        <strain evidence="1 2">DSM 43151</strain>
    </source>
</reference>
<dbReference type="EMBL" id="FZNR01000008">
    <property type="protein sequence ID" value="SNR99102.1"/>
    <property type="molecule type" value="Genomic_DNA"/>
</dbReference>
<dbReference type="AlphaFoldDB" id="A0A239AUW9"/>
<dbReference type="Pfam" id="PF19866">
    <property type="entry name" value="DUF6339"/>
    <property type="match status" value="1"/>
</dbReference>
<dbReference type="InterPro" id="IPR045920">
    <property type="entry name" value="DUF6339"/>
</dbReference>